<accession>A0A6A6RNW4</accession>
<dbReference type="GO" id="GO:0018580">
    <property type="term" value="F:nitronate monooxygenase activity"/>
    <property type="evidence" value="ECO:0007669"/>
    <property type="project" value="InterPro"/>
</dbReference>
<gene>
    <name evidence="4" type="ORF">P280DRAFT_473138</name>
</gene>
<dbReference type="PANTHER" id="PTHR32332:SF34">
    <property type="entry name" value="2-NITROPROPANE DIOXYGENASE FAMILY, PUTATIVE-RELATED"/>
    <property type="match status" value="1"/>
</dbReference>
<dbReference type="Proteomes" id="UP000799753">
    <property type="component" value="Unassembled WGS sequence"/>
</dbReference>
<dbReference type="Gene3D" id="3.20.20.70">
    <property type="entry name" value="Aldolase class I"/>
    <property type="match status" value="1"/>
</dbReference>
<dbReference type="OrthoDB" id="2349068at2759"/>
<evidence type="ECO:0000313" key="4">
    <source>
        <dbReference type="EMBL" id="KAF2636291.1"/>
    </source>
</evidence>
<dbReference type="Pfam" id="PF03060">
    <property type="entry name" value="NMO"/>
    <property type="match status" value="1"/>
</dbReference>
<keyword evidence="5" id="KW-1185">Reference proteome</keyword>
<evidence type="ECO:0000313" key="5">
    <source>
        <dbReference type="Proteomes" id="UP000799753"/>
    </source>
</evidence>
<keyword evidence="2" id="KW-0288">FMN</keyword>
<evidence type="ECO:0000256" key="1">
    <source>
        <dbReference type="ARBA" id="ARBA00022630"/>
    </source>
</evidence>
<protein>
    <submittedName>
        <fullName evidence="4">Inosine monophosphate dehydrogenase</fullName>
    </submittedName>
</protein>
<sequence>MAPQPLKSYLPWSKSPLIINAPMAGFAGHRLATAVSLAGGLGFIGGEPTTDFRAEFTAASEILSSSSLQSHSTNTLPIGVGLLAFVLKIEDVVPLIGEFKPAIAWLFAAKQLDDYATWAKAIREASPETKVWVQVGSVAAAMHVAKTVAPDALCMQGADAGGHGFESGCSIISLLPEATDTLARGGFGEIPLVAAGGIVDGRGVAAALTLGAEGVVMGTRFLASEEVMVHPKYQAAVLEARDGGQVTKRSKLFDCLRGPNVWPEAYDGRSLLVQSYQDHASGVNLLEIQKLHKEAITGEDKGFATGLKGRASIWAGTGCGMVNQVESANNIVENVRKESVAILGKVSML</sequence>
<dbReference type="AlphaFoldDB" id="A0A6A6RNW4"/>
<evidence type="ECO:0000256" key="3">
    <source>
        <dbReference type="ARBA" id="ARBA00023002"/>
    </source>
</evidence>
<dbReference type="CDD" id="cd04730">
    <property type="entry name" value="NPD_like"/>
    <property type="match status" value="1"/>
</dbReference>
<evidence type="ECO:0000256" key="2">
    <source>
        <dbReference type="ARBA" id="ARBA00022643"/>
    </source>
</evidence>
<keyword evidence="3" id="KW-0560">Oxidoreductase</keyword>
<dbReference type="InterPro" id="IPR013785">
    <property type="entry name" value="Aldolase_TIM"/>
</dbReference>
<name>A0A6A6RNW4_9PLEO</name>
<dbReference type="InterPro" id="IPR004136">
    <property type="entry name" value="NMO"/>
</dbReference>
<proteinExistence type="predicted"/>
<reference evidence="4" key="1">
    <citation type="journal article" date="2020" name="Stud. Mycol.">
        <title>101 Dothideomycetes genomes: a test case for predicting lifestyles and emergence of pathogens.</title>
        <authorList>
            <person name="Haridas S."/>
            <person name="Albert R."/>
            <person name="Binder M."/>
            <person name="Bloem J."/>
            <person name="Labutti K."/>
            <person name="Salamov A."/>
            <person name="Andreopoulos B."/>
            <person name="Baker S."/>
            <person name="Barry K."/>
            <person name="Bills G."/>
            <person name="Bluhm B."/>
            <person name="Cannon C."/>
            <person name="Castanera R."/>
            <person name="Culley D."/>
            <person name="Daum C."/>
            <person name="Ezra D."/>
            <person name="Gonzalez J."/>
            <person name="Henrissat B."/>
            <person name="Kuo A."/>
            <person name="Liang C."/>
            <person name="Lipzen A."/>
            <person name="Lutzoni F."/>
            <person name="Magnuson J."/>
            <person name="Mondo S."/>
            <person name="Nolan M."/>
            <person name="Ohm R."/>
            <person name="Pangilinan J."/>
            <person name="Park H.-J."/>
            <person name="Ramirez L."/>
            <person name="Alfaro M."/>
            <person name="Sun H."/>
            <person name="Tritt A."/>
            <person name="Yoshinaga Y."/>
            <person name="Zwiers L.-H."/>
            <person name="Turgeon B."/>
            <person name="Goodwin S."/>
            <person name="Spatafora J."/>
            <person name="Crous P."/>
            <person name="Grigoriev I."/>
        </authorList>
    </citation>
    <scope>NUCLEOTIDE SEQUENCE</scope>
    <source>
        <strain evidence="4">CBS 473.64</strain>
    </source>
</reference>
<dbReference type="SUPFAM" id="SSF51412">
    <property type="entry name" value="Inosine monophosphate dehydrogenase (IMPDH)"/>
    <property type="match status" value="1"/>
</dbReference>
<dbReference type="EMBL" id="MU006799">
    <property type="protein sequence ID" value="KAF2636291.1"/>
    <property type="molecule type" value="Genomic_DNA"/>
</dbReference>
<keyword evidence="1" id="KW-0285">Flavoprotein</keyword>
<organism evidence="4 5">
    <name type="scientific">Massarina eburnea CBS 473.64</name>
    <dbReference type="NCBI Taxonomy" id="1395130"/>
    <lineage>
        <taxon>Eukaryota</taxon>
        <taxon>Fungi</taxon>
        <taxon>Dikarya</taxon>
        <taxon>Ascomycota</taxon>
        <taxon>Pezizomycotina</taxon>
        <taxon>Dothideomycetes</taxon>
        <taxon>Pleosporomycetidae</taxon>
        <taxon>Pleosporales</taxon>
        <taxon>Massarineae</taxon>
        <taxon>Massarinaceae</taxon>
        <taxon>Massarina</taxon>
    </lineage>
</organism>
<dbReference type="PANTHER" id="PTHR32332">
    <property type="entry name" value="2-NITROPROPANE DIOXYGENASE"/>
    <property type="match status" value="1"/>
</dbReference>